<evidence type="ECO:0000256" key="1">
    <source>
        <dbReference type="SAM" id="MobiDB-lite"/>
    </source>
</evidence>
<dbReference type="InterPro" id="IPR010995">
    <property type="entry name" value="DNA_repair_Rad51/TF_NusA_a-hlx"/>
</dbReference>
<sequence length="475" mass="51905">MSGQIGLTVYSADAVSRMTTAQLRDSLSYFSPDVVAVARPQHERQLRQALSSETPTVVTERTQRTVQRLYSSASVDLVRVAGVDSLGELVALEGDGVSVSGETYVLSDLLSVDLDLVNLETRLDGREAYEAAVPDDLSGSYTHLTTEANPGYRNDWGSLAVQGAMPGANERQGQTAPGIAHLRLRADGVVCTRTRSPEQFGLRALEQVGETRAQTLREAGFRSREAVAAADLTDLRELTGFGRETARTVIESATATVEGTVRRYGDEGFPGADPVFIDIETDGLNPTMIWLIGALDASTDEYRSFLAREEPAAALEAFLSWLQHTVGSRPVVAYNGRSFDFPVIEEQLAEHCPQYLDVWDDIWTFDPYYWATTRDQALLPGRTNKLGDVAAALGWDDAGTGLTGAAVARLFQRWQANPCEATELDWERHERYCEDDVRALAYVYDALAEASRTHRAGTDTSATGSDTTQGQLSDF</sequence>
<dbReference type="SUPFAM" id="SSF53098">
    <property type="entry name" value="Ribonuclease H-like"/>
    <property type="match status" value="1"/>
</dbReference>
<dbReference type="AlphaFoldDB" id="A0A6B0T211"/>
<dbReference type="Gene3D" id="3.30.420.10">
    <property type="entry name" value="Ribonuclease H-like superfamily/Ribonuclease H"/>
    <property type="match status" value="1"/>
</dbReference>
<dbReference type="EMBL" id="WUUT01000003">
    <property type="protein sequence ID" value="MXR51995.1"/>
    <property type="molecule type" value="Genomic_DNA"/>
</dbReference>
<dbReference type="GO" id="GO:0000166">
    <property type="term" value="F:nucleotide binding"/>
    <property type="evidence" value="ECO:0007669"/>
    <property type="project" value="InterPro"/>
</dbReference>
<reference evidence="3 4" key="1">
    <citation type="submission" date="2019-12" db="EMBL/GenBank/DDBJ databases">
        <title>Isolation and characterization of three novel carbon monoxide-oxidizing members of Halobacteria from salione crusts and soils.</title>
        <authorList>
            <person name="Myers M.R."/>
            <person name="King G.M."/>
        </authorList>
    </citation>
    <scope>NUCLEOTIDE SEQUENCE [LARGE SCALE GENOMIC DNA]</scope>
    <source>
        <strain evidence="3 4">WSH3</strain>
    </source>
</reference>
<dbReference type="Gene3D" id="1.10.150.20">
    <property type="entry name" value="5' to 3' exonuclease, C-terminal subdomain"/>
    <property type="match status" value="1"/>
</dbReference>
<evidence type="ECO:0000313" key="4">
    <source>
        <dbReference type="Proteomes" id="UP000466535"/>
    </source>
</evidence>
<feature type="region of interest" description="Disordered" evidence="1">
    <location>
        <begin position="455"/>
        <end position="475"/>
    </location>
</feature>
<dbReference type="RefSeq" id="WP_159764116.1">
    <property type="nucleotide sequence ID" value="NZ_WUUT01000003.1"/>
</dbReference>
<name>A0A6B0T211_9EURY</name>
<dbReference type="OrthoDB" id="50367at2157"/>
<dbReference type="GO" id="GO:0003676">
    <property type="term" value="F:nucleic acid binding"/>
    <property type="evidence" value="ECO:0007669"/>
    <property type="project" value="InterPro"/>
</dbReference>
<dbReference type="InterPro" id="IPR038720">
    <property type="entry name" value="YprB_RNase_H-like_dom"/>
</dbReference>
<organism evidence="3 4">
    <name type="scientific">Halovenus carboxidivorans</name>
    <dbReference type="NCBI Taxonomy" id="2692199"/>
    <lineage>
        <taxon>Archaea</taxon>
        <taxon>Methanobacteriati</taxon>
        <taxon>Methanobacteriota</taxon>
        <taxon>Stenosarchaea group</taxon>
        <taxon>Halobacteria</taxon>
        <taxon>Halobacteriales</taxon>
        <taxon>Haloarculaceae</taxon>
        <taxon>Halovenus</taxon>
    </lineage>
</organism>
<feature type="compositionally biased region" description="Low complexity" evidence="1">
    <location>
        <begin position="458"/>
        <end position="468"/>
    </location>
</feature>
<protein>
    <recommendedName>
        <fullName evidence="2">YprB ribonuclease H-like domain-containing protein</fullName>
    </recommendedName>
</protein>
<proteinExistence type="predicted"/>
<dbReference type="Pfam" id="PF13482">
    <property type="entry name" value="RNase_H_2"/>
    <property type="match status" value="1"/>
</dbReference>
<gene>
    <name evidence="3" type="ORF">GRX03_10340</name>
</gene>
<dbReference type="Pfam" id="PF14520">
    <property type="entry name" value="HHH_5"/>
    <property type="match status" value="1"/>
</dbReference>
<comment type="caution">
    <text evidence="3">The sequence shown here is derived from an EMBL/GenBank/DDBJ whole genome shotgun (WGS) entry which is preliminary data.</text>
</comment>
<dbReference type="SUPFAM" id="SSF47794">
    <property type="entry name" value="Rad51 N-terminal domain-like"/>
    <property type="match status" value="1"/>
</dbReference>
<dbReference type="InterPro" id="IPR036397">
    <property type="entry name" value="RNaseH_sf"/>
</dbReference>
<keyword evidence="4" id="KW-1185">Reference proteome</keyword>
<accession>A0A6B0T211</accession>
<dbReference type="InterPro" id="IPR012337">
    <property type="entry name" value="RNaseH-like_sf"/>
</dbReference>
<evidence type="ECO:0000313" key="3">
    <source>
        <dbReference type="EMBL" id="MXR51995.1"/>
    </source>
</evidence>
<feature type="domain" description="YprB ribonuclease H-like" evidence="2">
    <location>
        <begin position="275"/>
        <end position="447"/>
    </location>
</feature>
<dbReference type="Proteomes" id="UP000466535">
    <property type="component" value="Unassembled WGS sequence"/>
</dbReference>
<evidence type="ECO:0000259" key="2">
    <source>
        <dbReference type="Pfam" id="PF13482"/>
    </source>
</evidence>